<dbReference type="GO" id="GO:0046872">
    <property type="term" value="F:metal ion binding"/>
    <property type="evidence" value="ECO:0007669"/>
    <property type="project" value="UniProtKB-KW"/>
</dbReference>
<dbReference type="EMBL" id="JALNTZ010000001">
    <property type="protein sequence ID" value="KAJ3665442.1"/>
    <property type="molecule type" value="Genomic_DNA"/>
</dbReference>
<keyword evidence="8 14" id="KW-0460">Magnesium</keyword>
<sequence length="609" mass="71395">MGEIYFPLSLKLKQKSPKKINISCKNHDLSLLNQVLNSVLKNLRVIKSEKCKAPVKFLQLLDKIIPNEYFGTVNHRQLFYKIVKLILTQSYFECVHSSIIIKGFSYNSIPWLNNIKCLKTCETLLMKSNTFLLERVVKPLILFYYKPVRTYNGYEIKFIRLEQWTSYETKMFNRLKKRDFLSEIKSPCGITARGYLKIVPKGELGEFTFRPLINSFRNNKIILKNLASKIIYAAREMNTLFSNIFDDWSKFVTTNRGNVFGIKLDIKDAYGNVNIDILCDVILKLPPTFLNEGEKMFIVKYVKNQLVVFRGNLYKWKHGLVQGDPLSSCLCELYLTYLDKIAIPDLDSESFMHRTVDDYFFCSTDVNKVSNFESIIKCVHTVNENKTQSNLPPLCWNEILYCGKIFNVATGEIKILHSFNKGYDIRHRFKLWNIHKPIPETDCEVFLRKVMSFRLYGNYFSKMELNTIFNSQKTVLENFFDGIVYVAYKFDATVMALRNNSLLENFNFVVHILERCVMEFASKSLSKIESVKGCNYRRKIDLKLLRILAYKAFILVFKRRNEVYKNLVSSLQETNNLKINRSCYKIDLSYFEKLPKGLDRVKINRKNLL</sequence>
<keyword evidence="4 14" id="KW-0158">Chromosome</keyword>
<dbReference type="SUPFAM" id="SSF56672">
    <property type="entry name" value="DNA/RNA polymerases"/>
    <property type="match status" value="1"/>
</dbReference>
<dbReference type="GO" id="GO:0007004">
    <property type="term" value="P:telomere maintenance via telomerase"/>
    <property type="evidence" value="ECO:0007669"/>
    <property type="project" value="TreeGrafter"/>
</dbReference>
<dbReference type="Pfam" id="PF00078">
    <property type="entry name" value="RVT_1"/>
    <property type="match status" value="1"/>
</dbReference>
<evidence type="ECO:0000256" key="1">
    <source>
        <dbReference type="ARBA" id="ARBA00008001"/>
    </source>
</evidence>
<evidence type="ECO:0000256" key="2">
    <source>
        <dbReference type="ARBA" id="ARBA00012493"/>
    </source>
</evidence>
<keyword evidence="7 14" id="KW-0479">Metal-binding</keyword>
<dbReference type="AlphaFoldDB" id="A0AA38J5U9"/>
<evidence type="ECO:0000259" key="15">
    <source>
        <dbReference type="PROSITE" id="PS50878"/>
    </source>
</evidence>
<dbReference type="Gene3D" id="1.10.132.70">
    <property type="match status" value="1"/>
</dbReference>
<organism evidence="17 18">
    <name type="scientific">Zophobas morio</name>
    <dbReference type="NCBI Taxonomy" id="2755281"/>
    <lineage>
        <taxon>Eukaryota</taxon>
        <taxon>Metazoa</taxon>
        <taxon>Ecdysozoa</taxon>
        <taxon>Arthropoda</taxon>
        <taxon>Hexapoda</taxon>
        <taxon>Insecta</taxon>
        <taxon>Pterygota</taxon>
        <taxon>Neoptera</taxon>
        <taxon>Endopterygota</taxon>
        <taxon>Coleoptera</taxon>
        <taxon>Polyphaga</taxon>
        <taxon>Cucujiformia</taxon>
        <taxon>Tenebrionidae</taxon>
        <taxon>Zophobas</taxon>
    </lineage>
</organism>
<dbReference type="GO" id="GO:0042162">
    <property type="term" value="F:telomeric DNA binding"/>
    <property type="evidence" value="ECO:0007669"/>
    <property type="project" value="TreeGrafter"/>
</dbReference>
<evidence type="ECO:0000256" key="13">
    <source>
        <dbReference type="ARBA" id="ARBA00048173"/>
    </source>
</evidence>
<keyword evidence="10 14" id="KW-0695">RNA-directed DNA polymerase</keyword>
<evidence type="ECO:0000256" key="4">
    <source>
        <dbReference type="ARBA" id="ARBA00022454"/>
    </source>
</evidence>
<evidence type="ECO:0000256" key="3">
    <source>
        <dbReference type="ARBA" id="ARBA00016182"/>
    </source>
</evidence>
<evidence type="ECO:0000256" key="14">
    <source>
        <dbReference type="RuleBase" id="RU365061"/>
    </source>
</evidence>
<comment type="catalytic activity">
    <reaction evidence="13 14">
        <text>DNA(n) + a 2'-deoxyribonucleoside 5'-triphosphate = DNA(n+1) + diphosphate</text>
        <dbReference type="Rhea" id="RHEA:22508"/>
        <dbReference type="Rhea" id="RHEA-COMP:17339"/>
        <dbReference type="Rhea" id="RHEA-COMP:17340"/>
        <dbReference type="ChEBI" id="CHEBI:33019"/>
        <dbReference type="ChEBI" id="CHEBI:61560"/>
        <dbReference type="ChEBI" id="CHEBI:173112"/>
        <dbReference type="EC" id="2.7.7.49"/>
    </reaction>
</comment>
<name>A0AA38J5U9_9CUCU</name>
<evidence type="ECO:0000256" key="5">
    <source>
        <dbReference type="ARBA" id="ARBA00022679"/>
    </source>
</evidence>
<comment type="caution">
    <text evidence="17">The sequence shown here is derived from an EMBL/GenBank/DDBJ whole genome shotgun (WGS) entry which is preliminary data.</text>
</comment>
<evidence type="ECO:0000256" key="10">
    <source>
        <dbReference type="ARBA" id="ARBA00022918"/>
    </source>
</evidence>
<evidence type="ECO:0000256" key="9">
    <source>
        <dbReference type="ARBA" id="ARBA00022895"/>
    </source>
</evidence>
<dbReference type="Proteomes" id="UP001168821">
    <property type="component" value="Unassembled WGS sequence"/>
</dbReference>
<dbReference type="EC" id="2.7.7.49" evidence="2 14"/>
<dbReference type="Pfam" id="PF12009">
    <property type="entry name" value="Telomerase_RBD"/>
    <property type="match status" value="1"/>
</dbReference>
<dbReference type="GO" id="GO:0000781">
    <property type="term" value="C:chromosome, telomeric region"/>
    <property type="evidence" value="ECO:0007669"/>
    <property type="project" value="UniProtKB-SubCell"/>
</dbReference>
<evidence type="ECO:0000256" key="12">
    <source>
        <dbReference type="ARBA" id="ARBA00032044"/>
    </source>
</evidence>
<evidence type="ECO:0000256" key="7">
    <source>
        <dbReference type="ARBA" id="ARBA00022723"/>
    </source>
</evidence>
<dbReference type="InterPro" id="IPR003545">
    <property type="entry name" value="Telomerase_RT"/>
</dbReference>
<comment type="subcellular location">
    <subcellularLocation>
        <location evidence="14">Nucleus</location>
    </subcellularLocation>
    <subcellularLocation>
        <location evidence="14">Chromosome</location>
        <location evidence="14">Telomere</location>
    </subcellularLocation>
</comment>
<dbReference type="InterPro" id="IPR041580">
    <property type="entry name" value="TERT_thumb"/>
</dbReference>
<feature type="domain" description="Reverse transcriptase" evidence="15">
    <location>
        <begin position="180"/>
        <end position="401"/>
    </location>
</feature>
<dbReference type="InterPro" id="IPR021891">
    <property type="entry name" value="Telomerase_RBD"/>
</dbReference>
<keyword evidence="9 14" id="KW-0779">Telomere</keyword>
<comment type="function">
    <text evidence="14">Telomerase is a ribonucleoprotein enzyme essential for the replication of chromosome termini in most eukaryotes. It elongates telomeres. It is a reverse transcriptase that adds simple sequence repeats to chromosome ends by copying a template sequence within the RNA component of the enzyme.</text>
</comment>
<dbReference type="Gene3D" id="3.10.10.20">
    <property type="match status" value="1"/>
</dbReference>
<reference evidence="17" key="1">
    <citation type="journal article" date="2023" name="G3 (Bethesda)">
        <title>Whole genome assemblies of Zophobas morio and Tenebrio molitor.</title>
        <authorList>
            <person name="Kaur S."/>
            <person name="Stinson S.A."/>
            <person name="diCenzo G.C."/>
        </authorList>
    </citation>
    <scope>NUCLEOTIDE SEQUENCE</scope>
    <source>
        <strain evidence="17">QUZm001</strain>
    </source>
</reference>
<dbReference type="PANTHER" id="PTHR12066">
    <property type="entry name" value="TELOMERASE REVERSE TRANSCRIPTASE"/>
    <property type="match status" value="1"/>
</dbReference>
<dbReference type="PROSITE" id="PS50878">
    <property type="entry name" value="RT_POL"/>
    <property type="match status" value="1"/>
</dbReference>
<evidence type="ECO:0000313" key="17">
    <source>
        <dbReference type="EMBL" id="KAJ3665442.1"/>
    </source>
</evidence>
<keyword evidence="18" id="KW-1185">Reference proteome</keyword>
<evidence type="ECO:0000256" key="11">
    <source>
        <dbReference type="ARBA" id="ARBA00023242"/>
    </source>
</evidence>
<dbReference type="PANTHER" id="PTHR12066:SF0">
    <property type="entry name" value="TELOMERASE REVERSE TRANSCRIPTASE"/>
    <property type="match status" value="1"/>
</dbReference>
<dbReference type="EMBL" id="JALNTZ010000006">
    <property type="protein sequence ID" value="KAJ3649008.1"/>
    <property type="molecule type" value="Genomic_DNA"/>
</dbReference>
<dbReference type="Gene3D" id="3.30.70.2630">
    <property type="match status" value="1"/>
</dbReference>
<comment type="similarity">
    <text evidence="1 14">Belongs to the reverse transcriptase family. Telomerase subfamily.</text>
</comment>
<proteinExistence type="inferred from homology"/>
<protein>
    <recommendedName>
        <fullName evidence="3 14">Telomerase reverse transcriptase</fullName>
        <ecNumber evidence="2 14">2.7.7.49</ecNumber>
    </recommendedName>
    <alternativeName>
        <fullName evidence="12 14">Telomerase catalytic subunit</fullName>
    </alternativeName>
</protein>
<evidence type="ECO:0000313" key="18">
    <source>
        <dbReference type="Proteomes" id="UP001168821"/>
    </source>
</evidence>
<dbReference type="CDD" id="cd01648">
    <property type="entry name" value="TERT"/>
    <property type="match status" value="1"/>
</dbReference>
<dbReference type="Pfam" id="PF17984">
    <property type="entry name" value="TERT_thumb"/>
    <property type="match status" value="1"/>
</dbReference>
<dbReference type="InterPro" id="IPR043502">
    <property type="entry name" value="DNA/RNA_pol_sf"/>
</dbReference>
<keyword evidence="5 14" id="KW-0808">Transferase</keyword>
<dbReference type="GO" id="GO:0000333">
    <property type="term" value="C:telomerase catalytic core complex"/>
    <property type="evidence" value="ECO:0007669"/>
    <property type="project" value="TreeGrafter"/>
</dbReference>
<evidence type="ECO:0000256" key="8">
    <source>
        <dbReference type="ARBA" id="ARBA00022842"/>
    </source>
</evidence>
<keyword evidence="6 14" id="KW-0548">Nucleotidyltransferase</keyword>
<evidence type="ECO:0000256" key="6">
    <source>
        <dbReference type="ARBA" id="ARBA00022695"/>
    </source>
</evidence>
<dbReference type="GO" id="GO:0003720">
    <property type="term" value="F:telomerase activity"/>
    <property type="evidence" value="ECO:0007669"/>
    <property type="project" value="InterPro"/>
</dbReference>
<dbReference type="GO" id="GO:0070034">
    <property type="term" value="F:telomerase RNA binding"/>
    <property type="evidence" value="ECO:0007669"/>
    <property type="project" value="TreeGrafter"/>
</dbReference>
<evidence type="ECO:0000313" key="16">
    <source>
        <dbReference type="EMBL" id="KAJ3649008.1"/>
    </source>
</evidence>
<dbReference type="InterPro" id="IPR000477">
    <property type="entry name" value="RT_dom"/>
</dbReference>
<dbReference type="Gene3D" id="1.10.10.2210">
    <property type="match status" value="1"/>
</dbReference>
<accession>A0AA38J5U9</accession>
<keyword evidence="11 14" id="KW-0539">Nucleus</keyword>
<dbReference type="Gene3D" id="1.10.357.90">
    <property type="match status" value="1"/>
</dbReference>
<gene>
    <name evidence="17" type="ORF">Zmor_000938</name>
    <name evidence="16" type="ORF">Zmor_020772</name>
</gene>